<evidence type="ECO:0000313" key="1">
    <source>
        <dbReference type="EMBL" id="VFK09324.1"/>
    </source>
</evidence>
<proteinExistence type="predicted"/>
<accession>A0A450VX08</accession>
<reference evidence="1" key="1">
    <citation type="submission" date="2019-02" db="EMBL/GenBank/DDBJ databases">
        <authorList>
            <person name="Gruber-Vodicka R. H."/>
            <person name="Seah K. B. B."/>
        </authorList>
    </citation>
    <scope>NUCLEOTIDE SEQUENCE</scope>
    <source>
        <strain evidence="1">BECK_S313</strain>
    </source>
</reference>
<dbReference type="AlphaFoldDB" id="A0A450VX08"/>
<protein>
    <submittedName>
        <fullName evidence="1">Uncharacterized protein</fullName>
    </submittedName>
</protein>
<dbReference type="InterPro" id="IPR051698">
    <property type="entry name" value="Transposase_11-like"/>
</dbReference>
<dbReference type="PANTHER" id="PTHR30298:SF0">
    <property type="entry name" value="PROTEIN YBFL-RELATED"/>
    <property type="match status" value="1"/>
</dbReference>
<gene>
    <name evidence="1" type="ORF">BECKLPF1236B_GA0070989_100730</name>
</gene>
<name>A0A450VX08_9GAMM</name>
<organism evidence="1">
    <name type="scientific">Candidatus Kentrum sp. LPFa</name>
    <dbReference type="NCBI Taxonomy" id="2126335"/>
    <lineage>
        <taxon>Bacteria</taxon>
        <taxon>Pseudomonadati</taxon>
        <taxon>Pseudomonadota</taxon>
        <taxon>Gammaproteobacteria</taxon>
        <taxon>Candidatus Kentrum</taxon>
    </lineage>
</organism>
<dbReference type="EMBL" id="CAADFK010000007">
    <property type="protein sequence ID" value="VFK09324.1"/>
    <property type="molecule type" value="Genomic_DNA"/>
</dbReference>
<dbReference type="PANTHER" id="PTHR30298">
    <property type="entry name" value="H REPEAT-ASSOCIATED PREDICTED TRANSPOSASE"/>
    <property type="match status" value="1"/>
</dbReference>
<sequence>MGCQKAIAKQIASQDAHYILALKENQPDLHAAVKDYFETAKAANFRSVSATYHEQTDTAVMGVWKYVVVSS</sequence>